<evidence type="ECO:0000313" key="2">
    <source>
        <dbReference type="EMBL" id="MES1930169.1"/>
    </source>
</evidence>
<sequence>MTADGDDSLLCRFWIDSAAPLEGHMLLNIRQLGLASWITTLVAAFLMTGFIASIMSGTGVEWAVLALATSILGTQAISYRRARAHRSSLAAAP</sequence>
<name>A0ABV2B2Q2_9GAMM</name>
<reference evidence="2 3" key="1">
    <citation type="submission" date="2013-03" db="EMBL/GenBank/DDBJ databases">
        <title>Salinisphaera dokdonensis CL-ES53 Genome Sequencing.</title>
        <authorList>
            <person name="Li C."/>
            <person name="Lai Q."/>
            <person name="Shao Z."/>
        </authorList>
    </citation>
    <scope>NUCLEOTIDE SEQUENCE [LARGE SCALE GENOMIC DNA]</scope>
    <source>
        <strain evidence="2 3">CL-ES53</strain>
    </source>
</reference>
<comment type="caution">
    <text evidence="2">The sequence shown here is derived from an EMBL/GenBank/DDBJ whole genome shotgun (WGS) entry which is preliminary data.</text>
</comment>
<proteinExistence type="predicted"/>
<feature type="transmembrane region" description="Helical" evidence="1">
    <location>
        <begin position="62"/>
        <end position="79"/>
    </location>
</feature>
<keyword evidence="1" id="KW-0812">Transmembrane</keyword>
<evidence type="ECO:0000256" key="1">
    <source>
        <dbReference type="SAM" id="Phobius"/>
    </source>
</evidence>
<keyword evidence="1" id="KW-0472">Membrane</keyword>
<dbReference type="Proteomes" id="UP001460888">
    <property type="component" value="Unassembled WGS sequence"/>
</dbReference>
<dbReference type="EMBL" id="APND01000004">
    <property type="protein sequence ID" value="MES1930169.1"/>
    <property type="molecule type" value="Genomic_DNA"/>
</dbReference>
<gene>
    <name evidence="2" type="ORF">SADO_12978</name>
</gene>
<keyword evidence="3" id="KW-1185">Reference proteome</keyword>
<accession>A0ABV2B2Q2</accession>
<evidence type="ECO:0000313" key="3">
    <source>
        <dbReference type="Proteomes" id="UP001460888"/>
    </source>
</evidence>
<organism evidence="2 3">
    <name type="scientific">Salinisphaera dokdonensis CL-ES53</name>
    <dbReference type="NCBI Taxonomy" id="1304272"/>
    <lineage>
        <taxon>Bacteria</taxon>
        <taxon>Pseudomonadati</taxon>
        <taxon>Pseudomonadota</taxon>
        <taxon>Gammaproteobacteria</taxon>
        <taxon>Salinisphaerales</taxon>
        <taxon>Salinisphaeraceae</taxon>
        <taxon>Salinisphaera</taxon>
    </lineage>
</organism>
<feature type="transmembrane region" description="Helical" evidence="1">
    <location>
        <begin position="34"/>
        <end position="56"/>
    </location>
</feature>
<keyword evidence="1" id="KW-1133">Transmembrane helix</keyword>
<protein>
    <submittedName>
        <fullName evidence="2">Uncharacterized protein</fullName>
    </submittedName>
</protein>